<evidence type="ECO:0000256" key="1">
    <source>
        <dbReference type="SAM" id="MobiDB-lite"/>
    </source>
</evidence>
<dbReference type="PANTHER" id="PTHR28208:SF3">
    <property type="entry name" value="PHOSPHATIDATE PHOSPHATASE APP1"/>
    <property type="match status" value="1"/>
</dbReference>
<accession>A0AA37V5T2</accession>
<evidence type="ECO:0000313" key="3">
    <source>
        <dbReference type="EMBL" id="GLC24521.1"/>
    </source>
</evidence>
<dbReference type="InterPro" id="IPR019236">
    <property type="entry name" value="APP1_cat"/>
</dbReference>
<organism evidence="3 4">
    <name type="scientific">Roseisolibacter agri</name>
    <dbReference type="NCBI Taxonomy" id="2014610"/>
    <lineage>
        <taxon>Bacteria</taxon>
        <taxon>Pseudomonadati</taxon>
        <taxon>Gemmatimonadota</taxon>
        <taxon>Gemmatimonadia</taxon>
        <taxon>Gemmatimonadales</taxon>
        <taxon>Gemmatimonadaceae</taxon>
        <taxon>Roseisolibacter</taxon>
    </lineage>
</organism>
<dbReference type="InterPro" id="IPR052935">
    <property type="entry name" value="Mg2+_PAP"/>
</dbReference>
<evidence type="ECO:0000313" key="4">
    <source>
        <dbReference type="Proteomes" id="UP001161325"/>
    </source>
</evidence>
<evidence type="ECO:0000259" key="2">
    <source>
        <dbReference type="Pfam" id="PF09949"/>
    </source>
</evidence>
<proteinExistence type="predicted"/>
<dbReference type="PANTHER" id="PTHR28208">
    <property type="entry name" value="PHOSPHATIDATE PHOSPHATASE APP1"/>
    <property type="match status" value="1"/>
</dbReference>
<feature type="region of interest" description="Disordered" evidence="1">
    <location>
        <begin position="1"/>
        <end position="20"/>
    </location>
</feature>
<protein>
    <recommendedName>
        <fullName evidence="2">Phosphatidate phosphatase APP1 catalytic domain-containing protein</fullName>
    </recommendedName>
</protein>
<feature type="domain" description="Phosphatidate phosphatase APP1 catalytic" evidence="2">
    <location>
        <begin position="178"/>
        <end position="335"/>
    </location>
</feature>
<name>A0AA37V5T2_9BACT</name>
<comment type="caution">
    <text evidence="3">The sequence shown here is derived from an EMBL/GenBank/DDBJ whole genome shotgun (WGS) entry which is preliminary data.</text>
</comment>
<feature type="region of interest" description="Disordered" evidence="1">
    <location>
        <begin position="395"/>
        <end position="438"/>
    </location>
</feature>
<dbReference type="RefSeq" id="WP_284348968.1">
    <property type="nucleotide sequence ID" value="NZ_BRXS01000002.1"/>
</dbReference>
<keyword evidence="4" id="KW-1185">Reference proteome</keyword>
<dbReference type="GO" id="GO:0008195">
    <property type="term" value="F:phosphatidate phosphatase activity"/>
    <property type="evidence" value="ECO:0007669"/>
    <property type="project" value="InterPro"/>
</dbReference>
<dbReference type="AlphaFoldDB" id="A0AA37V5T2"/>
<reference evidence="3" key="1">
    <citation type="submission" date="2022-08" db="EMBL/GenBank/DDBJ databases">
        <title>Draft genome sequencing of Roseisolibacter agri AW1220.</title>
        <authorList>
            <person name="Tobiishi Y."/>
            <person name="Tonouchi A."/>
        </authorList>
    </citation>
    <scope>NUCLEOTIDE SEQUENCE</scope>
    <source>
        <strain evidence="3">AW1220</strain>
    </source>
</reference>
<dbReference type="EMBL" id="BRXS01000002">
    <property type="protein sequence ID" value="GLC24521.1"/>
    <property type="molecule type" value="Genomic_DNA"/>
</dbReference>
<feature type="compositionally biased region" description="Low complexity" evidence="1">
    <location>
        <begin position="413"/>
        <end position="425"/>
    </location>
</feature>
<dbReference type="Proteomes" id="UP001161325">
    <property type="component" value="Unassembled WGS sequence"/>
</dbReference>
<dbReference type="Pfam" id="PF09949">
    <property type="entry name" value="APP1_cat"/>
    <property type="match status" value="1"/>
</dbReference>
<gene>
    <name evidence="3" type="ORF">rosag_10340</name>
</gene>
<sequence length="438" mass="46504">MAGDDRRDGDDRDPRDPRDPLLRAANALGGAIGGARRVAGALRDAIARDDEPAPHHVVGYRGYGTGNTALVQARALRRRAFSKADAALPRWRNLLDALRRIRSDPLPHAQVTARLAGTAHALRADDEGFVHRWVTLPQPLAPGAWHPVQFALAENAAPGDPDARATAHVLVPPANARFGVISDMDDTVLQSDVTSFLSAARMVLLENARTRLPFPGVAAFYRALQAAVPGGVGGDGAGNPIFYVSSSPWNLYDVIADFLDAQTIPAGPLLLRDWDLGPSLRSNRGHKLARIREVFATYPQLPFLLVGDSTQEDPEIYGTLAREYPGRVLAIYIRDVHRDAARRTAIQALAADVQATGAALVLADDTLAAARHAAAHGWIAPAAVDAVAAASAAEADRARAERQGAAPETPGVPTDAPHPAHAAPTLVVDETLPKHPPA</sequence>